<proteinExistence type="predicted"/>
<dbReference type="Pfam" id="PF00069">
    <property type="entry name" value="Pkinase"/>
    <property type="match status" value="1"/>
</dbReference>
<reference evidence="2" key="1">
    <citation type="submission" date="2018-07" db="EMBL/GenBank/DDBJ databases">
        <title>Annotation of Aphanomyces astaci genome assembly.</title>
        <authorList>
            <person name="Studholme D.J."/>
        </authorList>
    </citation>
    <scope>NUCLEOTIDE SEQUENCE [LARGE SCALE GENOMIC DNA]</scope>
    <source>
        <strain evidence="2">Pc</strain>
    </source>
</reference>
<dbReference type="InterPro" id="IPR011009">
    <property type="entry name" value="Kinase-like_dom_sf"/>
</dbReference>
<dbReference type="GO" id="GO:0005524">
    <property type="term" value="F:ATP binding"/>
    <property type="evidence" value="ECO:0007669"/>
    <property type="project" value="InterPro"/>
</dbReference>
<accession>A0A425DK70</accession>
<protein>
    <recommendedName>
        <fullName evidence="1">Protein kinase domain-containing protein</fullName>
    </recommendedName>
</protein>
<dbReference type="InterPro" id="IPR000719">
    <property type="entry name" value="Prot_kinase_dom"/>
</dbReference>
<gene>
    <name evidence="2" type="ORF">B5M09_012162</name>
</gene>
<organism evidence="2 3">
    <name type="scientific">Aphanomyces astaci</name>
    <name type="common">Crayfish plague agent</name>
    <dbReference type="NCBI Taxonomy" id="112090"/>
    <lineage>
        <taxon>Eukaryota</taxon>
        <taxon>Sar</taxon>
        <taxon>Stramenopiles</taxon>
        <taxon>Oomycota</taxon>
        <taxon>Saprolegniomycetes</taxon>
        <taxon>Saprolegniales</taxon>
        <taxon>Verrucalvaceae</taxon>
        <taxon>Aphanomyces</taxon>
    </lineage>
</organism>
<evidence type="ECO:0000259" key="1">
    <source>
        <dbReference type="PROSITE" id="PS50011"/>
    </source>
</evidence>
<comment type="caution">
    <text evidence="2">The sequence shown here is derived from an EMBL/GenBank/DDBJ whole genome shotgun (WGS) entry which is preliminary data.</text>
</comment>
<sequence length="135" mass="15396">MEAKLSDFGISKEIDNDTMTKGVGTYRWTAPELIAGDRYSVAADIYSFGVLVSELDTHDIPIADYHNEKNRPQHGFQIVTLVRQGTLQPHFTHGCPDWVYERCLSLDPHLRPTSPELSHVLRQQLKRPSLPAYFM</sequence>
<dbReference type="Proteomes" id="UP000284702">
    <property type="component" value="Unassembled WGS sequence"/>
</dbReference>
<dbReference type="GO" id="GO:0004674">
    <property type="term" value="F:protein serine/threonine kinase activity"/>
    <property type="evidence" value="ECO:0007669"/>
    <property type="project" value="TreeGrafter"/>
</dbReference>
<keyword evidence="3" id="KW-1185">Reference proteome</keyword>
<evidence type="ECO:0000313" key="2">
    <source>
        <dbReference type="EMBL" id="RQM29704.1"/>
    </source>
</evidence>
<dbReference type="Gene3D" id="1.10.510.10">
    <property type="entry name" value="Transferase(Phosphotransferase) domain 1"/>
    <property type="match status" value="1"/>
</dbReference>
<dbReference type="EMBL" id="MZMZ02001204">
    <property type="protein sequence ID" value="RQM29704.1"/>
    <property type="molecule type" value="Genomic_DNA"/>
</dbReference>
<dbReference type="PANTHER" id="PTHR44329:SF214">
    <property type="entry name" value="PROTEIN KINASE DOMAIN-CONTAINING PROTEIN"/>
    <property type="match status" value="1"/>
</dbReference>
<dbReference type="SUPFAM" id="SSF56112">
    <property type="entry name" value="Protein kinase-like (PK-like)"/>
    <property type="match status" value="1"/>
</dbReference>
<evidence type="ECO:0000313" key="3">
    <source>
        <dbReference type="Proteomes" id="UP000284702"/>
    </source>
</evidence>
<dbReference type="PROSITE" id="PS50011">
    <property type="entry name" value="PROTEIN_KINASE_DOM"/>
    <property type="match status" value="1"/>
</dbReference>
<feature type="domain" description="Protein kinase" evidence="1">
    <location>
        <begin position="1"/>
        <end position="130"/>
    </location>
</feature>
<dbReference type="InterPro" id="IPR051681">
    <property type="entry name" value="Ser/Thr_Kinases-Pseudokinases"/>
</dbReference>
<name>A0A425DK70_APHAT</name>
<dbReference type="PANTHER" id="PTHR44329">
    <property type="entry name" value="SERINE/THREONINE-PROTEIN KINASE TNNI3K-RELATED"/>
    <property type="match status" value="1"/>
</dbReference>
<dbReference type="AlphaFoldDB" id="A0A425DK70"/>